<organism evidence="3 4">
    <name type="scientific">Ideonella aquatica</name>
    <dbReference type="NCBI Taxonomy" id="2824119"/>
    <lineage>
        <taxon>Bacteria</taxon>
        <taxon>Pseudomonadati</taxon>
        <taxon>Pseudomonadota</taxon>
        <taxon>Betaproteobacteria</taxon>
        <taxon>Burkholderiales</taxon>
        <taxon>Sphaerotilaceae</taxon>
        <taxon>Ideonella</taxon>
    </lineage>
</organism>
<proteinExistence type="predicted"/>
<dbReference type="InterPro" id="IPR018656">
    <property type="entry name" value="DUF2087"/>
</dbReference>
<evidence type="ECO:0000313" key="4">
    <source>
        <dbReference type="Proteomes" id="UP000678374"/>
    </source>
</evidence>
<sequence length="215" mass="24388">MNTEPSSAARRHERPAQRHRVPLHSPDLSGFAKALRRQLLGHHAEHAEPPSHTQLLQMLAHAAGHRNWQAMRAMAPMLAPEPPAEAPPPVDDTPDAPAAPLSAAAAKALTQFDDQGRLTRWPHKHSVQRLAMWVLWTRFDTGRHYTEREVNTLLKAWTIYGDHVTPRRELINMGLLAREDDCSAYWKLPQRPGDEVQALLQAVRERSRRGLRLAR</sequence>
<dbReference type="RefSeq" id="WP_210802689.1">
    <property type="nucleotide sequence ID" value="NZ_JAGQDE010000011.1"/>
</dbReference>
<reference evidence="3" key="1">
    <citation type="submission" date="2021-04" db="EMBL/GenBank/DDBJ databases">
        <title>The genome sequence of Ideonella sp. 4Y11.</title>
        <authorList>
            <person name="Liu Y."/>
        </authorList>
    </citation>
    <scope>NUCLEOTIDE SEQUENCE</scope>
    <source>
        <strain evidence="3">4Y11</strain>
    </source>
</reference>
<evidence type="ECO:0000259" key="2">
    <source>
        <dbReference type="Pfam" id="PF09860"/>
    </source>
</evidence>
<dbReference type="Proteomes" id="UP000678374">
    <property type="component" value="Unassembled WGS sequence"/>
</dbReference>
<feature type="compositionally biased region" description="Basic residues" evidence="1">
    <location>
        <begin position="9"/>
        <end position="22"/>
    </location>
</feature>
<dbReference type="EMBL" id="JAGQDE010000011">
    <property type="protein sequence ID" value="MBQ0960013.1"/>
    <property type="molecule type" value="Genomic_DNA"/>
</dbReference>
<feature type="region of interest" description="Disordered" evidence="1">
    <location>
        <begin position="1"/>
        <end position="26"/>
    </location>
</feature>
<keyword evidence="4" id="KW-1185">Reference proteome</keyword>
<dbReference type="Pfam" id="PF09860">
    <property type="entry name" value="DUF2087"/>
    <property type="match status" value="1"/>
</dbReference>
<gene>
    <name evidence="3" type="ORF">KAK06_13750</name>
</gene>
<evidence type="ECO:0000313" key="3">
    <source>
        <dbReference type="EMBL" id="MBQ0960013.1"/>
    </source>
</evidence>
<accession>A0A941BKK8</accession>
<feature type="domain" description="DUF2087" evidence="2">
    <location>
        <begin position="117"/>
        <end position="186"/>
    </location>
</feature>
<name>A0A941BKK8_9BURK</name>
<dbReference type="AlphaFoldDB" id="A0A941BKK8"/>
<protein>
    <submittedName>
        <fullName evidence="3">DUF2087 domain-containing protein</fullName>
    </submittedName>
</protein>
<evidence type="ECO:0000256" key="1">
    <source>
        <dbReference type="SAM" id="MobiDB-lite"/>
    </source>
</evidence>
<comment type="caution">
    <text evidence="3">The sequence shown here is derived from an EMBL/GenBank/DDBJ whole genome shotgun (WGS) entry which is preliminary data.</text>
</comment>